<dbReference type="Proteomes" id="UP000468581">
    <property type="component" value="Unassembled WGS sequence"/>
</dbReference>
<dbReference type="RefSeq" id="WP_163607450.1">
    <property type="nucleotide sequence ID" value="NZ_JAABOO010000002.1"/>
</dbReference>
<gene>
    <name evidence="2" type="ORF">GWK08_12135</name>
</gene>
<comment type="caution">
    <text evidence="2">The sequence shown here is derived from an EMBL/GenBank/DDBJ whole genome shotgun (WGS) entry which is preliminary data.</text>
</comment>
<feature type="chain" id="PRO_5026962072" description="Outer membrane beta-barrel protein" evidence="1">
    <location>
        <begin position="20"/>
        <end position="236"/>
    </location>
</feature>
<sequence>MSKYFINSILFFSCCFLFAQNQTATDSVVYKEKYGLRIGVDISKLIRTGFDENYSGFELVGDYRVSKRFFAAVELGNEENTVDEDFFNFTSKGSYIKVGFDYNTYENWYGMQNSISAGLRYGLSSFSQTVNSFTINNRNQFFGEGNTPGTTDEILREFDGLSSQWIEAVFAIKAELFNNLYLGASIRLNYLLGGKEEDIFPNLWSPGFNRITQDSKFGIGYNYSITYLIPLYKTKK</sequence>
<feature type="signal peptide" evidence="1">
    <location>
        <begin position="1"/>
        <end position="19"/>
    </location>
</feature>
<accession>A0A6P0ULT8</accession>
<proteinExistence type="predicted"/>
<name>A0A6P0ULT8_9FLAO</name>
<protein>
    <recommendedName>
        <fullName evidence="4">Outer membrane beta-barrel protein</fullName>
    </recommendedName>
</protein>
<evidence type="ECO:0000256" key="1">
    <source>
        <dbReference type="SAM" id="SignalP"/>
    </source>
</evidence>
<dbReference type="Pfam" id="PF19515">
    <property type="entry name" value="DUF6048"/>
    <property type="match status" value="1"/>
</dbReference>
<dbReference type="InterPro" id="IPR046111">
    <property type="entry name" value="DUF6048"/>
</dbReference>
<evidence type="ECO:0008006" key="4">
    <source>
        <dbReference type="Google" id="ProtNLM"/>
    </source>
</evidence>
<dbReference type="AlphaFoldDB" id="A0A6P0ULT8"/>
<reference evidence="2 3" key="1">
    <citation type="submission" date="2020-01" db="EMBL/GenBank/DDBJ databases">
        <title>Leptobacterium flavescens.</title>
        <authorList>
            <person name="Wang G."/>
        </authorList>
    </citation>
    <scope>NUCLEOTIDE SEQUENCE [LARGE SCALE GENOMIC DNA]</scope>
    <source>
        <strain evidence="2 3">KCTC 22160</strain>
    </source>
</reference>
<keyword evidence="1" id="KW-0732">Signal</keyword>
<evidence type="ECO:0000313" key="3">
    <source>
        <dbReference type="Proteomes" id="UP000468581"/>
    </source>
</evidence>
<keyword evidence="3" id="KW-1185">Reference proteome</keyword>
<evidence type="ECO:0000313" key="2">
    <source>
        <dbReference type="EMBL" id="NER14194.1"/>
    </source>
</evidence>
<dbReference type="EMBL" id="JAABOO010000002">
    <property type="protein sequence ID" value="NER14194.1"/>
    <property type="molecule type" value="Genomic_DNA"/>
</dbReference>
<organism evidence="2 3">
    <name type="scientific">Leptobacterium flavescens</name>
    <dbReference type="NCBI Taxonomy" id="472055"/>
    <lineage>
        <taxon>Bacteria</taxon>
        <taxon>Pseudomonadati</taxon>
        <taxon>Bacteroidota</taxon>
        <taxon>Flavobacteriia</taxon>
        <taxon>Flavobacteriales</taxon>
        <taxon>Flavobacteriaceae</taxon>
        <taxon>Leptobacterium</taxon>
    </lineage>
</organism>